<reference evidence="2" key="1">
    <citation type="submission" date="2018-05" db="EMBL/GenBank/DDBJ databases">
        <authorList>
            <person name="Lanie J.A."/>
            <person name="Ng W.-L."/>
            <person name="Kazmierczak K.M."/>
            <person name="Andrzejewski T.M."/>
            <person name="Davidsen T.M."/>
            <person name="Wayne K.J."/>
            <person name="Tettelin H."/>
            <person name="Glass J.I."/>
            <person name="Rusch D."/>
            <person name="Podicherti R."/>
            <person name="Tsui H.-C.T."/>
            <person name="Winkler M.E."/>
        </authorList>
    </citation>
    <scope>NUCLEOTIDE SEQUENCE</scope>
</reference>
<sequence length="79" mass="8426">CPDRAVTRGEMAAFLVRALDLTPMTAGDPFTDDDGSLFETDIETLRSHGITAGCTTTTFCPDRAVTRGEMAAFLVRGLA</sequence>
<evidence type="ECO:0000259" key="1">
    <source>
        <dbReference type="PROSITE" id="PS51272"/>
    </source>
</evidence>
<feature type="domain" description="SLH" evidence="1">
    <location>
        <begin position="25"/>
        <end position="79"/>
    </location>
</feature>
<proteinExistence type="predicted"/>
<dbReference type="InterPro" id="IPR001119">
    <property type="entry name" value="SLH_dom"/>
</dbReference>
<gene>
    <name evidence="2" type="ORF">METZ01_LOCUS438276</name>
</gene>
<accession>A0A382YQ84</accession>
<evidence type="ECO:0000313" key="2">
    <source>
        <dbReference type="EMBL" id="SVD85422.1"/>
    </source>
</evidence>
<dbReference type="Pfam" id="PF00395">
    <property type="entry name" value="SLH"/>
    <property type="match status" value="1"/>
</dbReference>
<organism evidence="2">
    <name type="scientific">marine metagenome</name>
    <dbReference type="NCBI Taxonomy" id="408172"/>
    <lineage>
        <taxon>unclassified sequences</taxon>
        <taxon>metagenomes</taxon>
        <taxon>ecological metagenomes</taxon>
    </lineage>
</organism>
<protein>
    <recommendedName>
        <fullName evidence="1">SLH domain-containing protein</fullName>
    </recommendedName>
</protein>
<feature type="non-terminal residue" evidence="2">
    <location>
        <position position="1"/>
    </location>
</feature>
<dbReference type="AlphaFoldDB" id="A0A382YQ84"/>
<dbReference type="PROSITE" id="PS51272">
    <property type="entry name" value="SLH"/>
    <property type="match status" value="1"/>
</dbReference>
<dbReference type="EMBL" id="UINC01177660">
    <property type="protein sequence ID" value="SVD85422.1"/>
    <property type="molecule type" value="Genomic_DNA"/>
</dbReference>
<name>A0A382YQ84_9ZZZZ</name>